<dbReference type="AlphaFoldDB" id="A0AAE1SB06"/>
<feature type="compositionally biased region" description="Basic and acidic residues" evidence="1">
    <location>
        <begin position="176"/>
        <end position="185"/>
    </location>
</feature>
<organism evidence="2 3">
    <name type="scientific">Anisodus tanguticus</name>
    <dbReference type="NCBI Taxonomy" id="243964"/>
    <lineage>
        <taxon>Eukaryota</taxon>
        <taxon>Viridiplantae</taxon>
        <taxon>Streptophyta</taxon>
        <taxon>Embryophyta</taxon>
        <taxon>Tracheophyta</taxon>
        <taxon>Spermatophyta</taxon>
        <taxon>Magnoliopsida</taxon>
        <taxon>eudicotyledons</taxon>
        <taxon>Gunneridae</taxon>
        <taxon>Pentapetalae</taxon>
        <taxon>asterids</taxon>
        <taxon>lamiids</taxon>
        <taxon>Solanales</taxon>
        <taxon>Solanaceae</taxon>
        <taxon>Solanoideae</taxon>
        <taxon>Hyoscyameae</taxon>
        <taxon>Anisodus</taxon>
    </lineage>
</organism>
<evidence type="ECO:0000313" key="3">
    <source>
        <dbReference type="Proteomes" id="UP001291623"/>
    </source>
</evidence>
<keyword evidence="3" id="KW-1185">Reference proteome</keyword>
<feature type="region of interest" description="Disordered" evidence="1">
    <location>
        <begin position="40"/>
        <end position="161"/>
    </location>
</feature>
<dbReference type="Proteomes" id="UP001291623">
    <property type="component" value="Unassembled WGS sequence"/>
</dbReference>
<comment type="caution">
    <text evidence="2">The sequence shown here is derived from an EMBL/GenBank/DDBJ whole genome shotgun (WGS) entry which is preliminary data.</text>
</comment>
<reference evidence="2" key="1">
    <citation type="submission" date="2023-12" db="EMBL/GenBank/DDBJ databases">
        <title>Genome assembly of Anisodus tanguticus.</title>
        <authorList>
            <person name="Wang Y.-J."/>
        </authorList>
    </citation>
    <scope>NUCLEOTIDE SEQUENCE</scope>
    <source>
        <strain evidence="2">KB-2021</strain>
        <tissue evidence="2">Leaf</tissue>
    </source>
</reference>
<dbReference type="EMBL" id="JAVYJV010000007">
    <property type="protein sequence ID" value="KAK4366440.1"/>
    <property type="molecule type" value="Genomic_DNA"/>
</dbReference>
<feature type="region of interest" description="Disordered" evidence="1">
    <location>
        <begin position="1"/>
        <end position="21"/>
    </location>
</feature>
<feature type="compositionally biased region" description="Basic and acidic residues" evidence="1">
    <location>
        <begin position="112"/>
        <end position="124"/>
    </location>
</feature>
<accession>A0AAE1SB06</accession>
<evidence type="ECO:0000313" key="2">
    <source>
        <dbReference type="EMBL" id="KAK4366440.1"/>
    </source>
</evidence>
<evidence type="ECO:0000256" key="1">
    <source>
        <dbReference type="SAM" id="MobiDB-lite"/>
    </source>
</evidence>
<feature type="region of interest" description="Disordered" evidence="1">
    <location>
        <begin position="171"/>
        <end position="190"/>
    </location>
</feature>
<feature type="compositionally biased region" description="Basic and acidic residues" evidence="1">
    <location>
        <begin position="8"/>
        <end position="21"/>
    </location>
</feature>
<feature type="compositionally biased region" description="Basic and acidic residues" evidence="1">
    <location>
        <begin position="41"/>
        <end position="51"/>
    </location>
</feature>
<sequence>MPRAKKIHNNEEKDKKREAENWEFDEKIKKTEGLDLVAAKARGENEGEKDVTLTPGLPERNSVEVYVENSGGLEGNEDVKDTRPEAVEKPLESKDEKVDSLVREIQGTITEKGPEVTSEEKEINEVNQSGVSKKAKKDAEVDKTLPGNRDARNGKDVGQAANITKDPKVVSNGKHVAKDASRPSEGEDNLVSAKEAQRKVPHVNEVSGRAGIAEAKHTKVVVGIGLGSGTGTVVLVNVFENLLYCLHCTNVEVGDRALGLK</sequence>
<proteinExistence type="predicted"/>
<feature type="compositionally biased region" description="Basic and acidic residues" evidence="1">
    <location>
        <begin position="77"/>
        <end position="102"/>
    </location>
</feature>
<gene>
    <name evidence="2" type="ORF">RND71_014320</name>
</gene>
<name>A0AAE1SB06_9SOLA</name>
<protein>
    <submittedName>
        <fullName evidence="2">Uncharacterized protein</fullName>
    </submittedName>
</protein>
<feature type="compositionally biased region" description="Basic and acidic residues" evidence="1">
    <location>
        <begin position="137"/>
        <end position="155"/>
    </location>
</feature>